<evidence type="ECO:0000256" key="1">
    <source>
        <dbReference type="ARBA" id="ARBA00004141"/>
    </source>
</evidence>
<dbReference type="HOGENOM" id="CLU_007946_12_0_1"/>
<dbReference type="EMBL" id="KN846976">
    <property type="protein sequence ID" value="KIW74877.1"/>
    <property type="molecule type" value="Genomic_DNA"/>
</dbReference>
<dbReference type="VEuPathDB" id="FungiDB:Z517_11647"/>
<dbReference type="Gene3D" id="1.20.1740.10">
    <property type="entry name" value="Amino acid/polyamine transporter I"/>
    <property type="match status" value="1"/>
</dbReference>
<proteinExistence type="predicted"/>
<feature type="domain" description="Amino acid permease/ SLC12A" evidence="9">
    <location>
        <begin position="75"/>
        <end position="540"/>
    </location>
</feature>
<dbReference type="PROSITE" id="PS00218">
    <property type="entry name" value="AMINO_ACID_PERMEASE_1"/>
    <property type="match status" value="1"/>
</dbReference>
<evidence type="ECO:0000313" key="10">
    <source>
        <dbReference type="EMBL" id="KIW74877.1"/>
    </source>
</evidence>
<feature type="transmembrane region" description="Helical" evidence="8">
    <location>
        <begin position="184"/>
        <end position="206"/>
    </location>
</feature>
<evidence type="ECO:0000259" key="9">
    <source>
        <dbReference type="Pfam" id="PF00324"/>
    </source>
</evidence>
<feature type="transmembrane region" description="Helical" evidence="8">
    <location>
        <begin position="157"/>
        <end position="178"/>
    </location>
</feature>
<evidence type="ECO:0000313" key="11">
    <source>
        <dbReference type="Proteomes" id="UP000053029"/>
    </source>
</evidence>
<dbReference type="PANTHER" id="PTHR43341">
    <property type="entry name" value="AMINO ACID PERMEASE"/>
    <property type="match status" value="1"/>
</dbReference>
<feature type="transmembrane region" description="Helical" evidence="8">
    <location>
        <begin position="103"/>
        <end position="123"/>
    </location>
</feature>
<dbReference type="OrthoDB" id="3900342at2759"/>
<dbReference type="GO" id="GO:0015171">
    <property type="term" value="F:amino acid transmembrane transporter activity"/>
    <property type="evidence" value="ECO:0007669"/>
    <property type="project" value="TreeGrafter"/>
</dbReference>
<dbReference type="AlphaFoldDB" id="A0A0D2EKB7"/>
<keyword evidence="6 8" id="KW-0472">Membrane</keyword>
<feature type="region of interest" description="Disordered" evidence="7">
    <location>
        <begin position="1"/>
        <end position="34"/>
    </location>
</feature>
<feature type="transmembrane region" description="Helical" evidence="8">
    <location>
        <begin position="472"/>
        <end position="495"/>
    </location>
</feature>
<gene>
    <name evidence="10" type="ORF">Z517_11647</name>
</gene>
<keyword evidence="5 8" id="KW-1133">Transmembrane helix</keyword>
<feature type="transmembrane region" description="Helical" evidence="8">
    <location>
        <begin position="218"/>
        <end position="241"/>
    </location>
</feature>
<accession>A0A0D2EKB7</accession>
<dbReference type="GO" id="GO:0016020">
    <property type="term" value="C:membrane"/>
    <property type="evidence" value="ECO:0007669"/>
    <property type="project" value="UniProtKB-SubCell"/>
</dbReference>
<protein>
    <recommendedName>
        <fullName evidence="9">Amino acid permease/ SLC12A domain-containing protein</fullName>
    </recommendedName>
</protein>
<evidence type="ECO:0000256" key="7">
    <source>
        <dbReference type="SAM" id="MobiDB-lite"/>
    </source>
</evidence>
<dbReference type="Proteomes" id="UP000053029">
    <property type="component" value="Unassembled WGS sequence"/>
</dbReference>
<dbReference type="Pfam" id="PF00324">
    <property type="entry name" value="AA_permease"/>
    <property type="match status" value="1"/>
</dbReference>
<dbReference type="PIRSF" id="PIRSF006060">
    <property type="entry name" value="AA_transporter"/>
    <property type="match status" value="1"/>
</dbReference>
<dbReference type="STRING" id="1442368.A0A0D2EKB7"/>
<dbReference type="InterPro" id="IPR004840">
    <property type="entry name" value="Amino_acid_permease_CS"/>
</dbReference>
<evidence type="ECO:0000256" key="4">
    <source>
        <dbReference type="ARBA" id="ARBA00022970"/>
    </source>
</evidence>
<feature type="transmembrane region" description="Helical" evidence="8">
    <location>
        <begin position="261"/>
        <end position="281"/>
    </location>
</feature>
<feature type="transmembrane region" description="Helical" evidence="8">
    <location>
        <begin position="404"/>
        <end position="425"/>
    </location>
</feature>
<evidence type="ECO:0000256" key="2">
    <source>
        <dbReference type="ARBA" id="ARBA00022448"/>
    </source>
</evidence>
<comment type="subcellular location">
    <subcellularLocation>
        <location evidence="1">Membrane</location>
        <topology evidence="1">Multi-pass membrane protein</topology>
    </subcellularLocation>
</comment>
<keyword evidence="3 8" id="KW-0812">Transmembrane</keyword>
<sequence length="578" mass="63656">MSSDAPKEYSVAQESPTDSEKGASFSRQASGDAFDAESLREKDFLTRNGLNIDSFRRRERGEGVEELDRSMKSRHLNMIAIGGSIGAGFFVGSGGALTRGGPASVLICFLITGVMIFNVVYALGELAVMYPISGGFYTYSVRFIDPSWGFAMGWNYVFQWVIVLPLELTVCSFTVQYWNKDISVAVWITIFWVFIIFVNIFGTLGYAEEEFWASLFKLLATVIFMVVALILICGGGPSNGIYHEYWGARLWYDPGAFQNGFRGFCSVFVTAAFAFAGTELVGLAAAESRNPGKSLPSAIKQVFWRITLFYILGLTFVGLLVSSTDDRLLNASNPYADGTSPFVLGPLDAGLIGYDSFMNVVILVSVVSIGVSSVYGGSRTLTALAQQGYAPKIFAYIDRSGRPLFSVALNLAFGGLAYIVLASSGSIVFDWLLALSGLAALFTWGSICVAHIRFRAAWKHAGRSLDEIPFKAIGGVWGSWLGIFLIFIALAAQFFVAIAPPFTTDLASAEDFFKAYLALPVVLFFWVCGYLWKRQGFLRLDQIDLDTGRREHDWETINAYRAKVATWPWWRKAMSAIF</sequence>
<dbReference type="RefSeq" id="XP_013278685.1">
    <property type="nucleotide sequence ID" value="XM_013423231.1"/>
</dbReference>
<feature type="transmembrane region" description="Helical" evidence="8">
    <location>
        <begin position="302"/>
        <end position="321"/>
    </location>
</feature>
<dbReference type="InterPro" id="IPR050524">
    <property type="entry name" value="APC_YAT"/>
</dbReference>
<keyword evidence="11" id="KW-1185">Reference proteome</keyword>
<evidence type="ECO:0000256" key="6">
    <source>
        <dbReference type="ARBA" id="ARBA00023136"/>
    </source>
</evidence>
<dbReference type="GeneID" id="25311137"/>
<feature type="transmembrane region" description="Helical" evidence="8">
    <location>
        <begin position="431"/>
        <end position="452"/>
    </location>
</feature>
<name>A0A0D2EKB7_9EURO</name>
<feature type="transmembrane region" description="Helical" evidence="8">
    <location>
        <begin position="76"/>
        <end position="97"/>
    </location>
</feature>
<keyword evidence="2" id="KW-0813">Transport</keyword>
<dbReference type="PANTHER" id="PTHR43341:SF12">
    <property type="entry name" value="AMINO ACID TRANSPORTER (EUROFUNG)"/>
    <property type="match status" value="1"/>
</dbReference>
<organism evidence="10 11">
    <name type="scientific">Fonsecaea pedrosoi CBS 271.37</name>
    <dbReference type="NCBI Taxonomy" id="1442368"/>
    <lineage>
        <taxon>Eukaryota</taxon>
        <taxon>Fungi</taxon>
        <taxon>Dikarya</taxon>
        <taxon>Ascomycota</taxon>
        <taxon>Pezizomycotina</taxon>
        <taxon>Eurotiomycetes</taxon>
        <taxon>Chaetothyriomycetidae</taxon>
        <taxon>Chaetothyriales</taxon>
        <taxon>Herpotrichiellaceae</taxon>
        <taxon>Fonsecaea</taxon>
    </lineage>
</organism>
<dbReference type="InterPro" id="IPR004841">
    <property type="entry name" value="AA-permease/SLC12A_dom"/>
</dbReference>
<evidence type="ECO:0000256" key="8">
    <source>
        <dbReference type="SAM" id="Phobius"/>
    </source>
</evidence>
<dbReference type="FunFam" id="1.20.1740.10:FF:000017">
    <property type="entry name" value="Amino acid permease"/>
    <property type="match status" value="1"/>
</dbReference>
<evidence type="ECO:0000256" key="3">
    <source>
        <dbReference type="ARBA" id="ARBA00022692"/>
    </source>
</evidence>
<evidence type="ECO:0000256" key="5">
    <source>
        <dbReference type="ARBA" id="ARBA00022989"/>
    </source>
</evidence>
<feature type="transmembrane region" description="Helical" evidence="8">
    <location>
        <begin position="515"/>
        <end position="532"/>
    </location>
</feature>
<keyword evidence="4" id="KW-0029">Amino-acid transport</keyword>
<reference evidence="10 11" key="1">
    <citation type="submission" date="2015-01" db="EMBL/GenBank/DDBJ databases">
        <title>The Genome Sequence of Fonsecaea pedrosoi CBS 271.37.</title>
        <authorList>
            <consortium name="The Broad Institute Genomics Platform"/>
            <person name="Cuomo C."/>
            <person name="de Hoog S."/>
            <person name="Gorbushina A."/>
            <person name="Stielow B."/>
            <person name="Teixiera M."/>
            <person name="Abouelleil A."/>
            <person name="Chapman S.B."/>
            <person name="Priest M."/>
            <person name="Young S.K."/>
            <person name="Wortman J."/>
            <person name="Nusbaum C."/>
            <person name="Birren B."/>
        </authorList>
    </citation>
    <scope>NUCLEOTIDE SEQUENCE [LARGE SCALE GENOMIC DNA]</scope>
    <source>
        <strain evidence="10 11">CBS 271.37</strain>
    </source>
</reference>